<proteinExistence type="predicted"/>
<accession>A0A4Z0F882</accession>
<dbReference type="InterPro" id="IPR027417">
    <property type="entry name" value="P-loop_NTPase"/>
</dbReference>
<evidence type="ECO:0008006" key="3">
    <source>
        <dbReference type="Google" id="ProtNLM"/>
    </source>
</evidence>
<organism evidence="1 2">
    <name type="scientific">Candidatus Macondimonas diazotrophica</name>
    <dbReference type="NCBI Taxonomy" id="2305248"/>
    <lineage>
        <taxon>Bacteria</taxon>
        <taxon>Pseudomonadati</taxon>
        <taxon>Pseudomonadota</taxon>
        <taxon>Gammaproteobacteria</taxon>
        <taxon>Chromatiales</taxon>
        <taxon>Ectothiorhodospiraceae</taxon>
        <taxon>Candidatus Macondimonas</taxon>
    </lineage>
</organism>
<evidence type="ECO:0000313" key="1">
    <source>
        <dbReference type="EMBL" id="TFZ81692.1"/>
    </source>
</evidence>
<name>A0A4Z0F882_9GAMM</name>
<dbReference type="Proteomes" id="UP000297890">
    <property type="component" value="Unassembled WGS sequence"/>
</dbReference>
<comment type="caution">
    <text evidence="1">The sequence shown here is derived from an EMBL/GenBank/DDBJ whole genome shotgun (WGS) entry which is preliminary data.</text>
</comment>
<dbReference type="RefSeq" id="WP_135282569.1">
    <property type="nucleotide sequence ID" value="NZ_SRIO01000017.1"/>
</dbReference>
<dbReference type="EMBL" id="SRIO01000017">
    <property type="protein sequence ID" value="TFZ81692.1"/>
    <property type="molecule type" value="Genomic_DNA"/>
</dbReference>
<evidence type="ECO:0000313" key="2">
    <source>
        <dbReference type="Proteomes" id="UP000297890"/>
    </source>
</evidence>
<protein>
    <recommendedName>
        <fullName evidence="3">Terminase large subunit gp17-like C-terminal domain-containing protein</fullName>
    </recommendedName>
</protein>
<keyword evidence="2" id="KW-1185">Reference proteome</keyword>
<dbReference type="AlphaFoldDB" id="A0A4Z0F882"/>
<sequence>MKEAVLNAHEVIEAAKEHLDFLSALSMPTIHEYSWPPLYQGIWDWFRKLASASRESGCSVDELFEKVALGLPRGFAKSTFIRLYVLYIILFTDRKFIIIFCATATHARNALSDIADMLDESNIKKVFGDWRVGMEQDTQDVKKFGFRGRNVVLAGIGAGGAVRGLLTKGDRPDVMIFDDVQTKEDSESKVVSDSLYTWLIGTAMKAKSPKRCLTLFIANMYPTENSILRKLKANPEWTKFIAGGILSDGTSLWEDLQPIEQLLAEYRNDVAAGKPEIFHAEVLNDEFAAVNNLLDFSSIPEFPAAEGDIHLGSYIIIDPSNDKHNSDSVAIGYFEVHGNQIPCLMQLVEERLSPGDTIKKALQLAIDNSCSLIAIESNAYQYSLLYWFNLFCQQLGLVGINVVPIYSGSRSKNSRILDFFKAYMAGEISVHPKVKAILEAQMRSFNPMKTDNIDNTLDLMTYSPRVLTEFADQLKNYTVVGAQEWQEDSNKASLFSDETICSSF</sequence>
<reference evidence="1 2" key="1">
    <citation type="journal article" date="2019" name="ISME J.">
        <title>Candidatus Macondimonas diazotrophica, a novel gammaproteobacterial genus dominating crude-oil-contaminated coastal sediments.</title>
        <authorList>
            <person name="Karthikeyan S."/>
            <person name="Konstantinidis K."/>
        </authorList>
    </citation>
    <scope>NUCLEOTIDE SEQUENCE [LARGE SCALE GENOMIC DNA]</scope>
    <source>
        <strain evidence="1 2">KTK01</strain>
    </source>
</reference>
<gene>
    <name evidence="1" type="ORF">E4680_11520</name>
</gene>
<dbReference type="Gene3D" id="3.40.50.300">
    <property type="entry name" value="P-loop containing nucleotide triphosphate hydrolases"/>
    <property type="match status" value="1"/>
</dbReference>